<dbReference type="GO" id="GO:0042765">
    <property type="term" value="C:GPI-anchor transamidase complex"/>
    <property type="evidence" value="ECO:0007669"/>
    <property type="project" value="EnsemblFungi"/>
</dbReference>
<proteinExistence type="predicted"/>
<dbReference type="AlphaFoldDB" id="M7P5T4"/>
<dbReference type="PANTHER" id="PTHR12959:SF11">
    <property type="entry name" value="GPI TRANSAMIDASE COMPONENT PIG-T"/>
    <property type="match status" value="1"/>
</dbReference>
<dbReference type="eggNOG" id="KOG2407">
    <property type="taxonomic scope" value="Eukaryota"/>
</dbReference>
<keyword evidence="3" id="KW-1185">Reference proteome</keyword>
<dbReference type="Pfam" id="PF04113">
    <property type="entry name" value="Gpi16"/>
    <property type="match status" value="1"/>
</dbReference>
<dbReference type="VEuPathDB" id="FungiDB:PNEG_02556"/>
<evidence type="ECO:0008006" key="4">
    <source>
        <dbReference type="Google" id="ProtNLM"/>
    </source>
</evidence>
<organism evidence="2 3">
    <name type="scientific">Pneumocystis murina (strain B123)</name>
    <name type="common">Mouse pneumocystis pneumonia agent</name>
    <name type="synonym">Pneumocystis carinii f. sp. muris</name>
    <dbReference type="NCBI Taxonomy" id="1069680"/>
    <lineage>
        <taxon>Eukaryota</taxon>
        <taxon>Fungi</taxon>
        <taxon>Dikarya</taxon>
        <taxon>Ascomycota</taxon>
        <taxon>Taphrinomycotina</taxon>
        <taxon>Pneumocystomycetes</taxon>
        <taxon>Pneumocystaceae</taxon>
        <taxon>Pneumocystis</taxon>
    </lineage>
</organism>
<reference evidence="3" key="1">
    <citation type="journal article" date="2016" name="Nat. Commun.">
        <title>Genome analysis of three Pneumocystis species reveals adaptation mechanisms to life exclusively in mammalian hosts.</title>
        <authorList>
            <person name="Ma L."/>
            <person name="Chen Z."/>
            <person name="Huang D.W."/>
            <person name="Kutty G."/>
            <person name="Ishihara M."/>
            <person name="Wang H."/>
            <person name="Abouelleil A."/>
            <person name="Bishop L."/>
            <person name="Davey E."/>
            <person name="Deng R."/>
            <person name="Deng X."/>
            <person name="Fan L."/>
            <person name="Fantoni G."/>
            <person name="Fitzgerald M."/>
            <person name="Gogineni E."/>
            <person name="Goldberg J.M."/>
            <person name="Handley G."/>
            <person name="Hu X."/>
            <person name="Huber C."/>
            <person name="Jiao X."/>
            <person name="Jones K."/>
            <person name="Levin J.Z."/>
            <person name="Liu Y."/>
            <person name="Macdonald P."/>
            <person name="Melnikov A."/>
            <person name="Raley C."/>
            <person name="Sassi M."/>
            <person name="Sherman B.T."/>
            <person name="Song X."/>
            <person name="Sykes S."/>
            <person name="Tran B."/>
            <person name="Walsh L."/>
            <person name="Xia Y."/>
            <person name="Yang J."/>
            <person name="Young S."/>
            <person name="Zeng Q."/>
            <person name="Zheng X."/>
            <person name="Stephens R."/>
            <person name="Nusbaum C."/>
            <person name="Birren B.W."/>
            <person name="Azadi P."/>
            <person name="Lempicki R.A."/>
            <person name="Cuomo C.A."/>
            <person name="Kovacs J.A."/>
        </authorList>
    </citation>
    <scope>NUCLEOTIDE SEQUENCE [LARGE SCALE GENOMIC DNA]</scope>
    <source>
        <strain evidence="3">B123</strain>
    </source>
</reference>
<sequence>MLYITLHMYIYILFYIILFFPGKNGALEGNKPFFQEHLFIKPVSSSNLLASFRFNTSSDFECLPKVPYVFSGDLEGFFPGSSRLPRSLRYIMEETHTYEVHLRMTRGKWSHKGWGMLPDRGEFAGGTGIELWAYIEGDTEEIVWKRWNKLTNAFSGIFSSSIGSMDSTRIIIPILTFAKDKRHAERYELGGKGYLLHGSLPQETICTENLTPFLKLLPCKGRAGISTLLDSHRLFDAEWYSIFLDVVHFCDKDKKGLSNLVQGVDMVLNIERASRRDESPIPRPKPLNEIVCDKTRNHIKNDSCFPLDNPSNMEWSLSKLFGRPIQGSCSLDFAPTEVVTVAHPYERVISPAPNTILVEENVIFSKYMISEPFLDITMASKAYNAQFNVTSAPLFVERFLTRKNRISVVISNPHSIEFQIIYLEVFPWFMKPFIHTLNARILSSNTRYSPNFEDIYFRPSIDRKCGSYFELRMHIPCNSTIEIVWEFEKMLLRYAEYPPDPNRGVSIAPSILTVFNAGDEINKTDPIAVIRTTSLLLTLPTPDFSMPYNVIVLTSTIIAMLFGSMFNLLIRRFVSLEEAKGLKIMRLNILIFNLKTMFKKIFVYKV</sequence>
<dbReference type="STRING" id="1069680.M7P5T4"/>
<name>M7P5T4_PNEMU</name>
<keyword evidence="1" id="KW-0472">Membrane</keyword>
<dbReference type="EMBL" id="AFWA02000011">
    <property type="protein sequence ID" value="EMR09220.1"/>
    <property type="molecule type" value="Genomic_DNA"/>
</dbReference>
<dbReference type="Proteomes" id="UP000011958">
    <property type="component" value="Unassembled WGS sequence"/>
</dbReference>
<evidence type="ECO:0000256" key="1">
    <source>
        <dbReference type="SAM" id="Phobius"/>
    </source>
</evidence>
<dbReference type="RefSeq" id="XP_007874569.1">
    <property type="nucleotide sequence ID" value="XM_007876378.1"/>
</dbReference>
<accession>M7P5T4</accession>
<comment type="caution">
    <text evidence="2">The sequence shown here is derived from an EMBL/GenBank/DDBJ whole genome shotgun (WGS) entry which is preliminary data.</text>
</comment>
<evidence type="ECO:0000313" key="3">
    <source>
        <dbReference type="Proteomes" id="UP000011958"/>
    </source>
</evidence>
<dbReference type="GeneID" id="19896248"/>
<dbReference type="HOGENOM" id="CLU_021459_2_1_1"/>
<evidence type="ECO:0000313" key="2">
    <source>
        <dbReference type="EMBL" id="EMR09220.1"/>
    </source>
</evidence>
<dbReference type="GO" id="GO:0016255">
    <property type="term" value="P:attachment of GPI anchor to protein"/>
    <property type="evidence" value="ECO:0007669"/>
    <property type="project" value="EnsemblFungi"/>
</dbReference>
<keyword evidence="1" id="KW-0812">Transmembrane</keyword>
<protein>
    <recommendedName>
        <fullName evidence="4">GPI transamidase component GPI16</fullName>
    </recommendedName>
</protein>
<dbReference type="PANTHER" id="PTHR12959">
    <property type="entry name" value="GPI TRANSAMIDASE COMPONENT PIG-T-RELATED"/>
    <property type="match status" value="1"/>
</dbReference>
<keyword evidence="1" id="KW-1133">Transmembrane helix</keyword>
<dbReference type="OMA" id="NHGHYIG"/>
<gene>
    <name evidence="2" type="ORF">PNEG_02556</name>
</gene>
<feature type="transmembrane region" description="Helical" evidence="1">
    <location>
        <begin position="548"/>
        <end position="570"/>
    </location>
</feature>
<dbReference type="InterPro" id="IPR007245">
    <property type="entry name" value="PIG-T"/>
</dbReference>
<dbReference type="OrthoDB" id="331263at2759"/>